<dbReference type="EMBL" id="JAAKZX010000032">
    <property type="protein sequence ID" value="NGO43055.1"/>
    <property type="molecule type" value="Genomic_DNA"/>
</dbReference>
<protein>
    <submittedName>
        <fullName evidence="1">Uncharacterized protein</fullName>
    </submittedName>
</protein>
<evidence type="ECO:0000313" key="1">
    <source>
        <dbReference type="EMBL" id="NGO43055.1"/>
    </source>
</evidence>
<evidence type="ECO:0000313" key="2">
    <source>
        <dbReference type="Proteomes" id="UP001518140"/>
    </source>
</evidence>
<organism evidence="1 2">
    <name type="scientific">Streptomyces ureilyticus</name>
    <dbReference type="NCBI Taxonomy" id="1775131"/>
    <lineage>
        <taxon>Bacteria</taxon>
        <taxon>Bacillati</taxon>
        <taxon>Actinomycetota</taxon>
        <taxon>Actinomycetes</taxon>
        <taxon>Kitasatosporales</taxon>
        <taxon>Streptomycetaceae</taxon>
        <taxon>Streptomyces</taxon>
    </lineage>
</organism>
<accession>A0ABX0DQR7</accession>
<dbReference type="RefSeq" id="WP_165339672.1">
    <property type="nucleotide sequence ID" value="NZ_JAAKZX010000032.1"/>
</dbReference>
<proteinExistence type="predicted"/>
<name>A0ABX0DQR7_9ACTN</name>
<gene>
    <name evidence="1" type="ORF">G6048_13045</name>
</gene>
<keyword evidence="2" id="KW-1185">Reference proteome</keyword>
<comment type="caution">
    <text evidence="1">The sequence shown here is derived from an EMBL/GenBank/DDBJ whole genome shotgun (WGS) entry which is preliminary data.</text>
</comment>
<dbReference type="Proteomes" id="UP001518140">
    <property type="component" value="Unassembled WGS sequence"/>
</dbReference>
<sequence>MQESDVITVPTGGSPQLALLSSVDSDPLRISAARLVAYADVPRRQSTVRCAQPQDKPLVERVGSMLRSGLADLAPRTRQDAEQYLADLVATMNGDLAGRQWSGAG</sequence>
<reference evidence="1 2" key="1">
    <citation type="submission" date="2020-02" db="EMBL/GenBank/DDBJ databases">
        <title>Whole-genome analyses of novel actinobacteria.</title>
        <authorList>
            <person name="Sahin N."/>
            <person name="Tokatli A."/>
        </authorList>
    </citation>
    <scope>NUCLEOTIDE SEQUENCE [LARGE SCALE GENOMIC DNA]</scope>
    <source>
        <strain evidence="1 2">YC419</strain>
    </source>
</reference>